<dbReference type="GeneID" id="20206282"/>
<evidence type="ECO:0000259" key="1">
    <source>
        <dbReference type="Pfam" id="PF21788"/>
    </source>
</evidence>
<dbReference type="RefSeq" id="XP_009023943.1">
    <property type="nucleotide sequence ID" value="XM_009025695.1"/>
</dbReference>
<dbReference type="InterPro" id="IPR048367">
    <property type="entry name" value="TNP-like_RNaseH_C"/>
</dbReference>
<dbReference type="Pfam" id="PF21789">
    <property type="entry name" value="TNP-like_RNaseH_C"/>
    <property type="match status" value="1"/>
</dbReference>
<dbReference type="EMBL" id="AMQM01006081">
    <property type="status" value="NOT_ANNOTATED_CDS"/>
    <property type="molecule type" value="Genomic_DNA"/>
</dbReference>
<dbReference type="AlphaFoldDB" id="T1FBT3"/>
<protein>
    <recommendedName>
        <fullName evidence="6">THAP domain-containing protein</fullName>
    </recommendedName>
</protein>
<evidence type="ECO:0000259" key="2">
    <source>
        <dbReference type="Pfam" id="PF21789"/>
    </source>
</evidence>
<feature type="domain" description="Transposable element P transposase-like GTP-binding insertion" evidence="1">
    <location>
        <begin position="65"/>
        <end position="119"/>
    </location>
</feature>
<dbReference type="PANTHER" id="PTHR47577">
    <property type="entry name" value="THAP DOMAIN-CONTAINING PROTEIN 6"/>
    <property type="match status" value="1"/>
</dbReference>
<dbReference type="OrthoDB" id="2441813at2759"/>
<dbReference type="Proteomes" id="UP000015101">
    <property type="component" value="Unassembled WGS sequence"/>
</dbReference>
<reference evidence="5" key="1">
    <citation type="submission" date="2012-12" db="EMBL/GenBank/DDBJ databases">
        <authorList>
            <person name="Hellsten U."/>
            <person name="Grimwood J."/>
            <person name="Chapman J.A."/>
            <person name="Shapiro H."/>
            <person name="Aerts A."/>
            <person name="Otillar R.P."/>
            <person name="Terry A.Y."/>
            <person name="Boore J.L."/>
            <person name="Simakov O."/>
            <person name="Marletaz F."/>
            <person name="Cho S.-J."/>
            <person name="Edsinger-Gonzales E."/>
            <person name="Havlak P."/>
            <person name="Kuo D.-H."/>
            <person name="Larsson T."/>
            <person name="Lv J."/>
            <person name="Arendt D."/>
            <person name="Savage R."/>
            <person name="Osoegawa K."/>
            <person name="de Jong P."/>
            <person name="Lindberg D.R."/>
            <person name="Seaver E.C."/>
            <person name="Weisblat D.A."/>
            <person name="Putnam N.H."/>
            <person name="Grigoriev I.V."/>
            <person name="Rokhsar D.S."/>
        </authorList>
    </citation>
    <scope>NUCLEOTIDE SEQUENCE</scope>
</reference>
<gene>
    <name evidence="4" type="primary">20206282</name>
    <name evidence="3" type="ORF">HELRODRAFT_177501</name>
</gene>
<sequence length="256" mass="29494">MDGLRTNVVMCQKLGCIFNLPNIIKPSFKLPSSNRDIFVIFDACHMLKLVRNTWADLRILESHGKLAAQILRSSVAKALRCLSSCQEFKDCEATVKFIENVDNLFDIMNSKNIYCKYFRQGISQTSFEDITVNLNSLKEYLLSLRTGEGKYLYHTNSQDHLELFFNFIRGAGKCNDNVHQLETMFKRVYFRCGIVPGKTVAYIAGWVVRKVTLMIDCNQCRLVLVETKGRVSMFYQQLLILKNDGGFSFPWCRQGY</sequence>
<dbReference type="InParanoid" id="T1FBT3"/>
<dbReference type="Pfam" id="PF21788">
    <property type="entry name" value="TNP-like_GBD"/>
    <property type="match status" value="1"/>
</dbReference>
<feature type="domain" description="Transposable element P transposase-like RNase H C-terminal" evidence="2">
    <location>
        <begin position="157"/>
        <end position="177"/>
    </location>
</feature>
<dbReference type="KEGG" id="hro:HELRODRAFT_177501"/>
<name>T1FBT3_HELRO</name>
<keyword evidence="5" id="KW-1185">Reference proteome</keyword>
<evidence type="ECO:0008006" key="6">
    <source>
        <dbReference type="Google" id="ProtNLM"/>
    </source>
</evidence>
<dbReference type="HOGENOM" id="CLU_1086950_0_0_1"/>
<dbReference type="EnsemblMetazoa" id="HelroT177501">
    <property type="protein sequence ID" value="HelroP177501"/>
    <property type="gene ID" value="HelroG177501"/>
</dbReference>
<proteinExistence type="predicted"/>
<dbReference type="InterPro" id="IPR048366">
    <property type="entry name" value="TNP-like_GBD"/>
</dbReference>
<dbReference type="PANTHER" id="PTHR47577:SF2">
    <property type="entry name" value="THAP DOMAIN CONTAINING 9"/>
    <property type="match status" value="1"/>
</dbReference>
<evidence type="ECO:0000313" key="3">
    <source>
        <dbReference type="EMBL" id="ESN97865.1"/>
    </source>
</evidence>
<dbReference type="EMBL" id="KB097269">
    <property type="protein sequence ID" value="ESN97865.1"/>
    <property type="molecule type" value="Genomic_DNA"/>
</dbReference>
<reference evidence="4" key="3">
    <citation type="submission" date="2015-06" db="UniProtKB">
        <authorList>
            <consortium name="EnsemblMetazoa"/>
        </authorList>
    </citation>
    <scope>IDENTIFICATION</scope>
</reference>
<dbReference type="STRING" id="6412.T1FBT3"/>
<reference evidence="3 5" key="2">
    <citation type="journal article" date="2013" name="Nature">
        <title>Insights into bilaterian evolution from three spiralian genomes.</title>
        <authorList>
            <person name="Simakov O."/>
            <person name="Marletaz F."/>
            <person name="Cho S.J."/>
            <person name="Edsinger-Gonzales E."/>
            <person name="Havlak P."/>
            <person name="Hellsten U."/>
            <person name="Kuo D.H."/>
            <person name="Larsson T."/>
            <person name="Lv J."/>
            <person name="Arendt D."/>
            <person name="Savage R."/>
            <person name="Osoegawa K."/>
            <person name="de Jong P."/>
            <person name="Grimwood J."/>
            <person name="Chapman J.A."/>
            <person name="Shapiro H."/>
            <person name="Aerts A."/>
            <person name="Otillar R.P."/>
            <person name="Terry A.Y."/>
            <person name="Boore J.L."/>
            <person name="Grigoriev I.V."/>
            <person name="Lindberg D.R."/>
            <person name="Seaver E.C."/>
            <person name="Weisblat D.A."/>
            <person name="Putnam N.H."/>
            <person name="Rokhsar D.S."/>
        </authorList>
    </citation>
    <scope>NUCLEOTIDE SEQUENCE</scope>
</reference>
<evidence type="ECO:0000313" key="5">
    <source>
        <dbReference type="Proteomes" id="UP000015101"/>
    </source>
</evidence>
<accession>T1FBT3</accession>
<organism evidence="4 5">
    <name type="scientific">Helobdella robusta</name>
    <name type="common">Californian leech</name>
    <dbReference type="NCBI Taxonomy" id="6412"/>
    <lineage>
        <taxon>Eukaryota</taxon>
        <taxon>Metazoa</taxon>
        <taxon>Spiralia</taxon>
        <taxon>Lophotrochozoa</taxon>
        <taxon>Annelida</taxon>
        <taxon>Clitellata</taxon>
        <taxon>Hirudinea</taxon>
        <taxon>Rhynchobdellida</taxon>
        <taxon>Glossiphoniidae</taxon>
        <taxon>Helobdella</taxon>
    </lineage>
</organism>
<dbReference type="CTD" id="20206282"/>
<evidence type="ECO:0000313" key="4">
    <source>
        <dbReference type="EnsemblMetazoa" id="HelroP177501"/>
    </source>
</evidence>